<dbReference type="GO" id="GO:0000287">
    <property type="term" value="F:magnesium ion binding"/>
    <property type="evidence" value="ECO:0007669"/>
    <property type="project" value="UniProtKB-UniRule"/>
</dbReference>
<feature type="binding site" evidence="9">
    <location>
        <position position="867"/>
    </location>
    <ligand>
        <name>Zn(2+)</name>
        <dbReference type="ChEBI" id="CHEBI:29105"/>
        <label>2</label>
    </ligand>
</feature>
<dbReference type="InterPro" id="IPR007081">
    <property type="entry name" value="RNA_pol_Rpb1_5"/>
</dbReference>
<dbReference type="SUPFAM" id="SSF64484">
    <property type="entry name" value="beta and beta-prime subunits of DNA dependent RNA-polymerase"/>
    <property type="match status" value="1"/>
</dbReference>
<evidence type="ECO:0000256" key="8">
    <source>
        <dbReference type="ARBA" id="ARBA00048552"/>
    </source>
</evidence>
<protein>
    <recommendedName>
        <fullName evidence="9">DNA-directed RNA polymerase subunit beta'</fullName>
        <shortName evidence="9">RNAP subunit beta'</shortName>
        <ecNumber evidence="9">2.7.7.6</ecNumber>
    </recommendedName>
    <alternativeName>
        <fullName evidence="9">RNA polymerase subunit beta'</fullName>
    </alternativeName>
    <alternativeName>
        <fullName evidence="9">Transcriptase subunit beta'</fullName>
    </alternativeName>
</protein>
<evidence type="ECO:0000256" key="3">
    <source>
        <dbReference type="ARBA" id="ARBA00022478"/>
    </source>
</evidence>
<dbReference type="InterPro" id="IPR042102">
    <property type="entry name" value="RNA_pol_Rpb1_3_sf"/>
</dbReference>
<feature type="binding site" evidence="9">
    <location>
        <position position="870"/>
    </location>
    <ligand>
        <name>Zn(2+)</name>
        <dbReference type="ChEBI" id="CHEBI:29105"/>
        <label>2</label>
    </ligand>
</feature>
<keyword evidence="7 9" id="KW-0804">Transcription</keyword>
<dbReference type="SMART" id="SM00663">
    <property type="entry name" value="RPOLA_N"/>
    <property type="match status" value="1"/>
</dbReference>
<sequence>MLVRNPNDFKCIKLGVASPEMIRFWSHGEVKKPETINYRTFKPERNGLFCEKIFGPQKDWECSCGKYRRVRYRGIVCERCGVEVTHSKVRRERMGHIELATPVTHIWFLKGVPSYIGLMLDLQYKNLERVVYYESYMVTKVDESISDQLKITDLLSEEEYYACKDKYKNKFQAEMGAQAVKDVLANIDLERLIKDLRKQLGKSTGANYLKLTKRIRAAEAFRDSGNKPSWMVLDCVPVMPPDLRPMVQLEGGRFATSDLNDLYRRVINRNNRLKRLKEIGAPNMIVRNEKRMLQEAVDVLFDNGKRGREVTGTNGRPLRSISDIIEGKQGRFRQNLLGKRVDYSGRSVIVVGPSLKLHQCGLPKEMAIELFKPFIIRELVKTGNVQNVKSAKRKIDNKEVIVYDVLDKVIKGHPVMLNRAPTLHRLGIQAFEPVLVEGKAIQIHPLVCAAFNADFDGDQMAVHVPLSLEAQAECRMLLLSSNNILSSSNGNPIITPTQDMILGIYWMTVQREPEKVTPSFADINEALKAYGLGLIKIQQPIDVMYDGQKILTTIGKIIFNTTVNEVLEHFGKEKIAYLNEQIGKKYMSRLISKWYDAYGATVTAELCDRLKNLGFYYAMRSGISIAIDDMVVPGSDKAKIIERGEKEQMRIDKQLDSEELTDREAKEKSHDLWRRVTAGVTDDMKSKLGTYNSVWIMANSGARGNIDQVRQLSAMRGLMADAQGNTVDIPIKTNFYEGLSLTEYFISAYGARKGLVDTALRTADSGYLTRRLVDIAQDVIITEEDCGTSDGMMLGPVKDGLNELLALEERLVGRNAAETVKDPITGEELVKKNQEITASIAHKIADAGIEAVKVRSILTCRAKRGICQKCYGRNLSTRRSINIGEAVGVIAAQSIGEPGTQLTMRTFHTGGVDLTKVGSSNIKAKLDGTVEFDESVKQTKIENDNGEKISIVVRECKLALVRAKGSRQNYDIPAGAEIKVRNGQKVKAGDVLAEYLPNVRYVIAVNEGIVDFHGFAVKERIGKSGRKEFTAKKDGELFVHNPEVFKEYRVDGDKEIYVEKDQRVKNDDEIATGIVSESAGRVLDVVDNGDHKIVRLSPGENYPIQAGSHLYFNAGEKVKLDEVIALESSVSEGSARDIVAGLPRVEELFEARHPKRAAVLSEVAGVAEIAEQEGKRIVTIIAGKSVKKKYSIPFGIRLKVFPGKHVQKGEPLTEGVKDPHDVISILGKEAAQGFIVNEVQKVYLSQGVTTNDKHIEVIVKQMTKKVRIREIGDSDYLVDDFVDVFEYEDVVKRLKTEDKAPPVGDEVLLGLTKASLNTESYISAASFQETTSVLTKAAVNGNTDPMYGLKENVIIGKLIPAGTGLSLYDNVRLTSVNPEVSLEPAPLTLEEEVFKL</sequence>
<dbReference type="HAMAP" id="MF_01322">
    <property type="entry name" value="RNApol_bact_RpoC"/>
    <property type="match status" value="1"/>
</dbReference>
<evidence type="ECO:0000256" key="10">
    <source>
        <dbReference type="RuleBase" id="RU004279"/>
    </source>
</evidence>
<organism evidence="12 13">
    <name type="scientific">Candidatus Termititenax persephonae</name>
    <dbReference type="NCBI Taxonomy" id="2218525"/>
    <lineage>
        <taxon>Bacteria</taxon>
        <taxon>Bacillati</taxon>
        <taxon>Candidatus Margulisiibacteriota</taxon>
        <taxon>Candidatus Termititenacia</taxon>
        <taxon>Candidatus Termititenacales</taxon>
        <taxon>Candidatus Termititenacaceae</taxon>
        <taxon>Candidatus Termititenax</taxon>
    </lineage>
</organism>
<comment type="similarity">
    <text evidence="2 9 10">Belongs to the RNA polymerase beta' chain family.</text>
</comment>
<dbReference type="InterPro" id="IPR006592">
    <property type="entry name" value="RNA_pol_N"/>
</dbReference>
<evidence type="ECO:0000256" key="7">
    <source>
        <dbReference type="ARBA" id="ARBA00023163"/>
    </source>
</evidence>
<dbReference type="CDD" id="cd02655">
    <property type="entry name" value="RNAP_beta'_C"/>
    <property type="match status" value="1"/>
</dbReference>
<proteinExistence type="inferred from homology"/>
<comment type="cofactor">
    <cofactor evidence="9">
        <name>Zn(2+)</name>
        <dbReference type="ChEBI" id="CHEBI:29105"/>
    </cofactor>
    <text evidence="9">Binds 2 Zn(2+) ions per subunit.</text>
</comment>
<evidence type="ECO:0000256" key="9">
    <source>
        <dbReference type="HAMAP-Rule" id="MF_01322"/>
    </source>
</evidence>
<feature type="domain" description="RNA polymerase N-terminal" evidence="11">
    <location>
        <begin position="229"/>
        <end position="508"/>
    </location>
</feature>
<comment type="cofactor">
    <cofactor evidence="9">
        <name>Mg(2+)</name>
        <dbReference type="ChEBI" id="CHEBI:18420"/>
    </cofactor>
    <text evidence="9">Binds 1 Mg(2+) ion per subunit.</text>
</comment>
<dbReference type="GO" id="GO:0000428">
    <property type="term" value="C:DNA-directed RNA polymerase complex"/>
    <property type="evidence" value="ECO:0007669"/>
    <property type="project" value="UniProtKB-KW"/>
</dbReference>
<dbReference type="GO" id="GO:0003899">
    <property type="term" value="F:DNA-directed RNA polymerase activity"/>
    <property type="evidence" value="ECO:0007669"/>
    <property type="project" value="UniProtKB-UniRule"/>
</dbReference>
<dbReference type="Gene3D" id="1.10.1790.20">
    <property type="match status" value="1"/>
</dbReference>
<comment type="function">
    <text evidence="1 9 10">DNA-dependent RNA polymerase catalyzes the transcription of DNA into RNA using the four ribonucleoside triphosphates as substrates.</text>
</comment>
<evidence type="ECO:0000256" key="6">
    <source>
        <dbReference type="ARBA" id="ARBA00022723"/>
    </source>
</evidence>
<dbReference type="GO" id="GO:0006351">
    <property type="term" value="P:DNA-templated transcription"/>
    <property type="evidence" value="ECO:0007669"/>
    <property type="project" value="UniProtKB-UniRule"/>
</dbReference>
<keyword evidence="3 9" id="KW-0240">DNA-directed RNA polymerase</keyword>
<dbReference type="Gene3D" id="2.40.50.100">
    <property type="match status" value="2"/>
</dbReference>
<feature type="binding site" evidence="9">
    <location>
        <position position="860"/>
    </location>
    <ligand>
        <name>Zn(2+)</name>
        <dbReference type="ChEBI" id="CHEBI:29105"/>
        <label>2</label>
    </ligand>
</feature>
<comment type="caution">
    <text evidence="12">The sequence shown here is derived from an EMBL/GenBank/DDBJ whole genome shotgun (WGS) entry which is preliminary data.</text>
</comment>
<feature type="binding site" evidence="9">
    <location>
        <position position="80"/>
    </location>
    <ligand>
        <name>Zn(2+)</name>
        <dbReference type="ChEBI" id="CHEBI:29105"/>
        <label>1</label>
    </ligand>
</feature>
<dbReference type="Proteomes" id="UP000275925">
    <property type="component" value="Unassembled WGS sequence"/>
</dbReference>
<reference evidence="12 13" key="1">
    <citation type="journal article" date="2019" name="ISME J.">
        <title>Genome analyses of uncultured TG2/ZB3 bacteria in 'Margulisbacteria' specifically attached to ectosymbiotic spirochetes of protists in the termite gut.</title>
        <authorList>
            <person name="Utami Y.D."/>
            <person name="Kuwahara H."/>
            <person name="Igai K."/>
            <person name="Murakami T."/>
            <person name="Sugaya K."/>
            <person name="Morikawa T."/>
            <person name="Nagura Y."/>
            <person name="Yuki M."/>
            <person name="Deevong P."/>
            <person name="Inoue T."/>
            <person name="Kihara K."/>
            <person name="Lo N."/>
            <person name="Yamada A."/>
            <person name="Ohkuma M."/>
            <person name="Hongoh Y."/>
        </authorList>
    </citation>
    <scope>NUCLEOTIDE SEQUENCE [LARGE SCALE GENOMIC DNA]</scope>
    <source>
        <strain evidence="12">NkOx7-02</strain>
    </source>
</reference>
<keyword evidence="6 9" id="KW-0479">Metal-binding</keyword>
<dbReference type="GO" id="GO:0003677">
    <property type="term" value="F:DNA binding"/>
    <property type="evidence" value="ECO:0007669"/>
    <property type="project" value="UniProtKB-UniRule"/>
</dbReference>
<dbReference type="Gene3D" id="1.10.40.90">
    <property type="match status" value="1"/>
</dbReference>
<feature type="binding site" evidence="9">
    <location>
        <position position="454"/>
    </location>
    <ligand>
        <name>Mg(2+)</name>
        <dbReference type="ChEBI" id="CHEBI:18420"/>
    </ligand>
</feature>
<dbReference type="EC" id="2.7.7.6" evidence="9"/>
<dbReference type="NCBIfam" id="TIGR02386">
    <property type="entry name" value="rpoC_TIGR"/>
    <property type="match status" value="1"/>
</dbReference>
<accession>A0A388TFN8</accession>
<evidence type="ECO:0000256" key="1">
    <source>
        <dbReference type="ARBA" id="ARBA00004026"/>
    </source>
</evidence>
<dbReference type="InterPro" id="IPR000722">
    <property type="entry name" value="RNA_pol_asu"/>
</dbReference>
<name>A0A388TFN8_9BACT</name>
<keyword evidence="13" id="KW-1185">Reference proteome</keyword>
<gene>
    <name evidence="9 12" type="primary">rpoC</name>
    <name evidence="12" type="ORF">NO2_0111</name>
</gene>
<feature type="binding site" evidence="9">
    <location>
        <position position="458"/>
    </location>
    <ligand>
        <name>Mg(2+)</name>
        <dbReference type="ChEBI" id="CHEBI:18420"/>
    </ligand>
</feature>
<dbReference type="Pfam" id="PF04997">
    <property type="entry name" value="RNA_pol_Rpb1_1"/>
    <property type="match status" value="1"/>
</dbReference>
<dbReference type="InterPro" id="IPR038120">
    <property type="entry name" value="Rpb1_funnel_sf"/>
</dbReference>
<keyword evidence="9" id="KW-0460">Magnesium</keyword>
<dbReference type="InterPro" id="IPR007083">
    <property type="entry name" value="RNA_pol_Rpb1_4"/>
</dbReference>
<feature type="binding site" evidence="9">
    <location>
        <position position="62"/>
    </location>
    <ligand>
        <name>Zn(2+)</name>
        <dbReference type="ChEBI" id="CHEBI:29105"/>
        <label>1</label>
    </ligand>
</feature>
<feature type="binding site" evidence="9">
    <location>
        <position position="64"/>
    </location>
    <ligand>
        <name>Zn(2+)</name>
        <dbReference type="ChEBI" id="CHEBI:29105"/>
        <label>1</label>
    </ligand>
</feature>
<dbReference type="Gene3D" id="1.10.274.100">
    <property type="entry name" value="RNA polymerase Rpb1, domain 3"/>
    <property type="match status" value="1"/>
</dbReference>
<comment type="subunit">
    <text evidence="9">The RNAP catalytic core consists of 2 alpha, 1 beta, 1 beta' and 1 omega subunit. When a sigma factor is associated with the core the holoenzyme is formed, which can initiate transcription.</text>
</comment>
<keyword evidence="9" id="KW-0862">Zinc</keyword>
<dbReference type="Pfam" id="PF04998">
    <property type="entry name" value="RNA_pol_Rpb1_5"/>
    <property type="match status" value="1"/>
</dbReference>
<comment type="catalytic activity">
    <reaction evidence="8 9 10">
        <text>RNA(n) + a ribonucleoside 5'-triphosphate = RNA(n+1) + diphosphate</text>
        <dbReference type="Rhea" id="RHEA:21248"/>
        <dbReference type="Rhea" id="RHEA-COMP:14527"/>
        <dbReference type="Rhea" id="RHEA-COMP:17342"/>
        <dbReference type="ChEBI" id="CHEBI:33019"/>
        <dbReference type="ChEBI" id="CHEBI:61557"/>
        <dbReference type="ChEBI" id="CHEBI:140395"/>
        <dbReference type="EC" id="2.7.7.6"/>
    </reaction>
</comment>
<dbReference type="Pfam" id="PF00623">
    <property type="entry name" value="RNA_pol_Rpb1_2"/>
    <property type="match status" value="2"/>
</dbReference>
<dbReference type="InterPro" id="IPR007066">
    <property type="entry name" value="RNA_pol_Rpb1_3"/>
</dbReference>
<dbReference type="InterPro" id="IPR044893">
    <property type="entry name" value="RNA_pol_Rpb1_clamp_domain"/>
</dbReference>
<evidence type="ECO:0000313" key="12">
    <source>
        <dbReference type="EMBL" id="GBR75435.1"/>
    </source>
</evidence>
<evidence type="ECO:0000256" key="2">
    <source>
        <dbReference type="ARBA" id="ARBA00006460"/>
    </source>
</evidence>
<keyword evidence="4 9" id="KW-0808">Transferase</keyword>
<dbReference type="Pfam" id="PF05000">
    <property type="entry name" value="RNA_pol_Rpb1_4"/>
    <property type="match status" value="1"/>
</dbReference>
<dbReference type="Gene3D" id="1.10.132.30">
    <property type="match status" value="1"/>
</dbReference>
<feature type="binding site" evidence="9">
    <location>
        <position position="77"/>
    </location>
    <ligand>
        <name>Zn(2+)</name>
        <dbReference type="ChEBI" id="CHEBI:29105"/>
        <label>1</label>
    </ligand>
</feature>
<dbReference type="InterPro" id="IPR012754">
    <property type="entry name" value="DNA-dir_RpoC_beta_prime_bact"/>
</dbReference>
<evidence type="ECO:0000256" key="4">
    <source>
        <dbReference type="ARBA" id="ARBA00022679"/>
    </source>
</evidence>
<evidence type="ECO:0000259" key="11">
    <source>
        <dbReference type="SMART" id="SM00663"/>
    </source>
</evidence>
<dbReference type="EMBL" id="BGZO01000002">
    <property type="protein sequence ID" value="GBR75435.1"/>
    <property type="molecule type" value="Genomic_DNA"/>
</dbReference>
<dbReference type="Gene3D" id="1.10.150.390">
    <property type="match status" value="1"/>
</dbReference>
<dbReference type="InterPro" id="IPR007080">
    <property type="entry name" value="RNA_pol_Rpb1_1"/>
</dbReference>
<dbReference type="Pfam" id="PF04983">
    <property type="entry name" value="RNA_pol_Rpb1_3"/>
    <property type="match status" value="1"/>
</dbReference>
<dbReference type="CDD" id="cd01609">
    <property type="entry name" value="RNAP_beta'_N"/>
    <property type="match status" value="1"/>
</dbReference>
<evidence type="ECO:0000313" key="13">
    <source>
        <dbReference type="Proteomes" id="UP000275925"/>
    </source>
</evidence>
<keyword evidence="5 9" id="KW-0548">Nucleotidyltransferase</keyword>
<dbReference type="GO" id="GO:0008270">
    <property type="term" value="F:zinc ion binding"/>
    <property type="evidence" value="ECO:0007669"/>
    <property type="project" value="UniProtKB-UniRule"/>
</dbReference>
<dbReference type="PANTHER" id="PTHR19376">
    <property type="entry name" value="DNA-DIRECTED RNA POLYMERASE"/>
    <property type="match status" value="1"/>
</dbReference>
<dbReference type="InterPro" id="IPR045867">
    <property type="entry name" value="DNA-dir_RpoC_beta_prime"/>
</dbReference>
<evidence type="ECO:0000256" key="5">
    <source>
        <dbReference type="ARBA" id="ARBA00022695"/>
    </source>
</evidence>
<feature type="binding site" evidence="9">
    <location>
        <position position="786"/>
    </location>
    <ligand>
        <name>Zn(2+)</name>
        <dbReference type="ChEBI" id="CHEBI:29105"/>
        <label>2</label>
    </ligand>
</feature>
<dbReference type="PANTHER" id="PTHR19376:SF54">
    <property type="entry name" value="DNA-DIRECTED RNA POLYMERASE SUBUNIT BETA"/>
    <property type="match status" value="1"/>
</dbReference>
<dbReference type="Gene3D" id="2.40.40.20">
    <property type="match status" value="1"/>
</dbReference>
<feature type="binding site" evidence="9">
    <location>
        <position position="456"/>
    </location>
    <ligand>
        <name>Mg(2+)</name>
        <dbReference type="ChEBI" id="CHEBI:18420"/>
    </ligand>
</feature>
<dbReference type="Gene3D" id="4.10.860.120">
    <property type="entry name" value="RNA polymerase II, clamp domain"/>
    <property type="match status" value="1"/>
</dbReference>